<feature type="transmembrane region" description="Helical" evidence="6">
    <location>
        <begin position="400"/>
        <end position="425"/>
    </location>
</feature>
<feature type="domain" description="ComEC/Rec2-related protein" evidence="8">
    <location>
        <begin position="192"/>
        <end position="425"/>
    </location>
</feature>
<evidence type="ECO:0000256" key="3">
    <source>
        <dbReference type="ARBA" id="ARBA00022692"/>
    </source>
</evidence>
<evidence type="ECO:0000259" key="8">
    <source>
        <dbReference type="Pfam" id="PF03772"/>
    </source>
</evidence>
<dbReference type="Pfam" id="PF00753">
    <property type="entry name" value="Lactamase_B"/>
    <property type="match status" value="1"/>
</dbReference>
<keyword evidence="4 6" id="KW-1133">Transmembrane helix</keyword>
<evidence type="ECO:0000313" key="10">
    <source>
        <dbReference type="Proteomes" id="UP000231823"/>
    </source>
</evidence>
<feature type="transmembrane region" description="Helical" evidence="6">
    <location>
        <begin position="62"/>
        <end position="79"/>
    </location>
</feature>
<dbReference type="InterPro" id="IPR001279">
    <property type="entry name" value="Metallo-B-lactamas"/>
</dbReference>
<feature type="transmembrane region" description="Helical" evidence="6">
    <location>
        <begin position="12"/>
        <end position="31"/>
    </location>
</feature>
<dbReference type="PANTHER" id="PTHR30619:SF7">
    <property type="entry name" value="BETA-LACTAMASE DOMAIN PROTEIN"/>
    <property type="match status" value="1"/>
</dbReference>
<dbReference type="InterPro" id="IPR004477">
    <property type="entry name" value="ComEC_N"/>
</dbReference>
<feature type="transmembrane region" description="Helical" evidence="6">
    <location>
        <begin position="360"/>
        <end position="380"/>
    </location>
</feature>
<dbReference type="SUPFAM" id="SSF56281">
    <property type="entry name" value="Metallo-hydrolase/oxidoreductase"/>
    <property type="match status" value="1"/>
</dbReference>
<dbReference type="NCBIfam" id="TIGR00360">
    <property type="entry name" value="ComEC_N-term"/>
    <property type="match status" value="1"/>
</dbReference>
<proteinExistence type="predicted"/>
<name>A0A2K8SDX7_9MOLU</name>
<dbReference type="InterPro" id="IPR036866">
    <property type="entry name" value="RibonucZ/Hydroxyglut_hydro"/>
</dbReference>
<feature type="transmembrane region" description="Helical" evidence="6">
    <location>
        <begin position="437"/>
        <end position="456"/>
    </location>
</feature>
<dbReference type="Pfam" id="PF03772">
    <property type="entry name" value="Competence"/>
    <property type="match status" value="1"/>
</dbReference>
<keyword evidence="3 6" id="KW-0812">Transmembrane</keyword>
<evidence type="ECO:0000313" key="9">
    <source>
        <dbReference type="EMBL" id="AUB31666.1"/>
    </source>
</evidence>
<keyword evidence="2" id="KW-1003">Cell membrane</keyword>
<feature type="transmembrane region" description="Helical" evidence="6">
    <location>
        <begin position="328"/>
        <end position="348"/>
    </location>
</feature>
<dbReference type="AlphaFoldDB" id="A0A2K8SDX7"/>
<sequence>MLSFIKKHYLNWSTKVNWFFLTFLLVICIALTKSISNIYICTIFYILVLLIFSFNIKKSYPFLIFTILFLVWFLLFYKFDINKILKFNFYKVIEVKENYILINQLNTLYYLKVGEVNVSVGEYISLTGNLENINVNGNFWELDFNSYLLNRNVKYKIIDSSIRKLNFYSIQYFLFKIINSSNNLSKLLLFQQKTDDPIYNNLNSYSLGYLINLSGLNIYIISNFLNKKLFDRCQIYKKYKIVLIILLFYYSYLLNFKLFILKSAILLIINWIELNWKFKFSRVTKLSILWIACLFINPLFIFNIGFIFTLIAFLFIKKYTDKKPITNIFYNFLIINVVFAPVQIFYYYKYFWFSSIFKVLLIPIITFSFTSSLFFMIPFLKTVLNLIYQLLYFFSKSLTYINLTTICGSFSFLFLIAYFTLFILISHFKFSKKILKLVFISLFSLNIFLIFELNQFSQISPSITMLNVGNGNSFLFQYKNRTILFDAGKGSGFNKNSLEQFLIYKGIRKIEAVFISHNHKDHYDQLESVKNSYKVKNIFFNYNLKTNYIFQDLKITNFIELNNNDENNNSQISLLEIANKKILFTGDATKKREYRLVKNEVFLTKIKGGIDFLQVGHHGSKTSTSEKFIEIIKPKTCYISGHKSKTLNFPNKETIETLNKYKCQTYVTNGTTSYKYKIKNGETFKI</sequence>
<evidence type="ECO:0000256" key="4">
    <source>
        <dbReference type="ARBA" id="ARBA00022989"/>
    </source>
</evidence>
<evidence type="ECO:0000256" key="1">
    <source>
        <dbReference type="ARBA" id="ARBA00004651"/>
    </source>
</evidence>
<dbReference type="EMBL" id="CP025057">
    <property type="protein sequence ID" value="AUB31666.1"/>
    <property type="molecule type" value="Genomic_DNA"/>
</dbReference>
<comment type="subcellular location">
    <subcellularLocation>
        <location evidence="1">Cell membrane</location>
        <topology evidence="1">Multi-pass membrane protein</topology>
    </subcellularLocation>
</comment>
<feature type="transmembrane region" description="Helical" evidence="6">
    <location>
        <begin position="205"/>
        <end position="225"/>
    </location>
</feature>
<protein>
    <submittedName>
        <fullName evidence="9">Competence protein ComEC</fullName>
    </submittedName>
</protein>
<dbReference type="Proteomes" id="UP000231823">
    <property type="component" value="Chromosome"/>
</dbReference>
<gene>
    <name evidence="9" type="primary">comEC</name>
    <name evidence="9" type="ORF">SFLOR_v1c06160</name>
</gene>
<organism evidence="9 10">
    <name type="scientific">Spiroplasma floricola 23-6</name>
    <dbReference type="NCBI Taxonomy" id="1336749"/>
    <lineage>
        <taxon>Bacteria</taxon>
        <taxon>Bacillati</taxon>
        <taxon>Mycoplasmatota</taxon>
        <taxon>Mollicutes</taxon>
        <taxon>Entomoplasmatales</taxon>
        <taxon>Spiroplasmataceae</taxon>
        <taxon>Spiroplasma</taxon>
    </lineage>
</organism>
<feature type="transmembrane region" description="Helical" evidence="6">
    <location>
        <begin position="38"/>
        <end position="56"/>
    </location>
</feature>
<accession>A0A2K8SDX7</accession>
<keyword evidence="5 6" id="KW-0472">Membrane</keyword>
<dbReference type="InterPro" id="IPR052159">
    <property type="entry name" value="Competence_DNA_uptake"/>
</dbReference>
<dbReference type="GO" id="GO:0005886">
    <property type="term" value="C:plasma membrane"/>
    <property type="evidence" value="ECO:0007669"/>
    <property type="project" value="UniProtKB-SubCell"/>
</dbReference>
<feature type="domain" description="Metallo-beta-lactamase" evidence="7">
    <location>
        <begin position="467"/>
        <end position="536"/>
    </location>
</feature>
<dbReference type="KEGG" id="sfz:SFLOR_v1c06160"/>
<evidence type="ECO:0000256" key="5">
    <source>
        <dbReference type="ARBA" id="ARBA00023136"/>
    </source>
</evidence>
<feature type="transmembrane region" description="Helical" evidence="6">
    <location>
        <begin position="259"/>
        <end position="276"/>
    </location>
</feature>
<evidence type="ECO:0000256" key="2">
    <source>
        <dbReference type="ARBA" id="ARBA00022475"/>
    </source>
</evidence>
<dbReference type="PANTHER" id="PTHR30619">
    <property type="entry name" value="DNA INTERNALIZATION/COMPETENCE PROTEIN COMEC/REC2"/>
    <property type="match status" value="1"/>
</dbReference>
<feature type="transmembrane region" description="Helical" evidence="6">
    <location>
        <begin position="288"/>
        <end position="316"/>
    </location>
</feature>
<evidence type="ECO:0000259" key="7">
    <source>
        <dbReference type="Pfam" id="PF00753"/>
    </source>
</evidence>
<keyword evidence="10" id="KW-1185">Reference proteome</keyword>
<reference evidence="9 10" key="1">
    <citation type="submission" date="2017-12" db="EMBL/GenBank/DDBJ databases">
        <title>Complete genome sequence of Spiroplasma floricola 23-6 (ATCC 29989).</title>
        <authorList>
            <person name="Tsai Y.-M."/>
            <person name="Wu P.-S."/>
            <person name="Lo W.-S."/>
            <person name="Kuo C.-H."/>
        </authorList>
    </citation>
    <scope>NUCLEOTIDE SEQUENCE [LARGE SCALE GENOMIC DNA]</scope>
    <source>
        <strain evidence="9 10">23-6</strain>
    </source>
</reference>
<evidence type="ECO:0000256" key="6">
    <source>
        <dbReference type="SAM" id="Phobius"/>
    </source>
</evidence>
<dbReference type="Gene3D" id="3.60.15.10">
    <property type="entry name" value="Ribonuclease Z/Hydroxyacylglutathione hydrolase-like"/>
    <property type="match status" value="2"/>
</dbReference>